<comment type="caution">
    <text evidence="2">The sequence shown here is derived from an EMBL/GenBank/DDBJ whole genome shotgun (WGS) entry which is preliminary data.</text>
</comment>
<organism evidence="2 3">
    <name type="scientific">Thalictrum thalictroides</name>
    <name type="common">Rue-anemone</name>
    <name type="synonym">Anemone thalictroides</name>
    <dbReference type="NCBI Taxonomy" id="46969"/>
    <lineage>
        <taxon>Eukaryota</taxon>
        <taxon>Viridiplantae</taxon>
        <taxon>Streptophyta</taxon>
        <taxon>Embryophyta</taxon>
        <taxon>Tracheophyta</taxon>
        <taxon>Spermatophyta</taxon>
        <taxon>Magnoliopsida</taxon>
        <taxon>Ranunculales</taxon>
        <taxon>Ranunculaceae</taxon>
        <taxon>Thalictroideae</taxon>
        <taxon>Thalictrum</taxon>
    </lineage>
</organism>
<evidence type="ECO:0000313" key="2">
    <source>
        <dbReference type="EMBL" id="KAF5204367.1"/>
    </source>
</evidence>
<dbReference type="EMBL" id="JABWDY010005522">
    <property type="protein sequence ID" value="KAF5204367.1"/>
    <property type="molecule type" value="Genomic_DNA"/>
</dbReference>
<dbReference type="InterPro" id="IPR032001">
    <property type="entry name" value="SAWADEE_dom"/>
</dbReference>
<sequence length="362" mass="41636">MPRKKKNSASVDFQYNDEAWYPVRLVLQGETLIVKYCDFSNEFNDRYKAEDFKDSKELEGFTRRFRPPAIQLQDNQCQKVVQGMTICASYVDGNDVKYYDAVVESVTFKDHKFENEEVCTCTFGIIWLNGQKTAGNRTDIVAAHICILQPERTPKNRTLLSFLKISKEKLKVDSGRSGSSYDQNTDLGGRSGLVEDLRETPGCHFMLIENLEKDLSPLTIVDFVKKHVSITSQAQVFSSLSMEAFTRGIIVVESQEELQKLYNFIDNPAHMIISSRGRPWVVSEKKLRCGARNGNLTMLSEIWPWNKSLENSDKLRIVRRESEDYMRAKQLRTLFLEFADHLRGLHKQFALEASDFLVLSEL</sequence>
<feature type="domain" description="SAWADEE" evidence="1">
    <location>
        <begin position="15"/>
        <end position="146"/>
    </location>
</feature>
<dbReference type="AlphaFoldDB" id="A0A7J6X5P0"/>
<proteinExistence type="predicted"/>
<name>A0A7J6X5P0_THATH</name>
<dbReference type="GO" id="GO:0003682">
    <property type="term" value="F:chromatin binding"/>
    <property type="evidence" value="ECO:0007669"/>
    <property type="project" value="InterPro"/>
</dbReference>
<protein>
    <submittedName>
        <fullName evidence="2">Sawadee protein</fullName>
    </submittedName>
</protein>
<keyword evidence="3" id="KW-1185">Reference proteome</keyword>
<dbReference type="PANTHER" id="PTHR36384:SF1">
    <property type="entry name" value="SAWADEE PROTEIN"/>
    <property type="match status" value="1"/>
</dbReference>
<reference evidence="2 3" key="1">
    <citation type="submission" date="2020-06" db="EMBL/GenBank/DDBJ databases">
        <title>Transcriptomic and genomic resources for Thalictrum thalictroides and T. hernandezii: Facilitating candidate gene discovery in an emerging model plant lineage.</title>
        <authorList>
            <person name="Arias T."/>
            <person name="Riano-Pachon D.M."/>
            <person name="Di Stilio V.S."/>
        </authorList>
    </citation>
    <scope>NUCLEOTIDE SEQUENCE [LARGE SCALE GENOMIC DNA]</scope>
    <source>
        <strain evidence="3">cv. WT478/WT964</strain>
        <tissue evidence="2">Leaves</tissue>
    </source>
</reference>
<evidence type="ECO:0000259" key="1">
    <source>
        <dbReference type="Pfam" id="PF16719"/>
    </source>
</evidence>
<dbReference type="PANTHER" id="PTHR36384">
    <property type="entry name" value="SAWADEE PROTEIN"/>
    <property type="match status" value="1"/>
</dbReference>
<dbReference type="Pfam" id="PF16719">
    <property type="entry name" value="SAWADEE"/>
    <property type="match status" value="1"/>
</dbReference>
<dbReference type="OrthoDB" id="1866990at2759"/>
<accession>A0A7J6X5P0</accession>
<evidence type="ECO:0000313" key="3">
    <source>
        <dbReference type="Proteomes" id="UP000554482"/>
    </source>
</evidence>
<dbReference type="Proteomes" id="UP000554482">
    <property type="component" value="Unassembled WGS sequence"/>
</dbReference>
<gene>
    <name evidence="2" type="ORF">FRX31_006050</name>
</gene>
<dbReference type="Gene3D" id="2.30.30.140">
    <property type="match status" value="1"/>
</dbReference>